<dbReference type="EMBL" id="ACFC01000002">
    <property type="protein sequence ID" value="EEE08255.1"/>
    <property type="molecule type" value="Genomic_DNA"/>
</dbReference>
<dbReference type="Gene3D" id="3.40.50.1820">
    <property type="entry name" value="alpha/beta hydrolase"/>
    <property type="match status" value="1"/>
</dbReference>
<dbReference type="InterPro" id="IPR029058">
    <property type="entry name" value="AB_hydrolase_fold"/>
</dbReference>
<reference evidence="2 3" key="1">
    <citation type="journal article" date="2012" name="J. Bacteriol.">
        <title>Draft Genome Sequence Determination for Cystic Fibrosis and Chronic Granulomatous Disease Burkholderia multivorans Isolates.</title>
        <authorList>
            <person name="Varga J.J."/>
            <person name="Losada L."/>
            <person name="Zelazny A.M."/>
            <person name="Brinkac L."/>
            <person name="Harkins D."/>
            <person name="Radune D."/>
            <person name="Hostetler J."/>
            <person name="Sampaio E.P."/>
            <person name="Ronning C.M."/>
            <person name="Nierman W.C."/>
            <person name="Greenberg D.E."/>
            <person name="Holland S.M."/>
            <person name="Goldberg J.B."/>
        </authorList>
    </citation>
    <scope>NUCLEOTIDE SEQUENCE [LARGE SCALE GENOMIC DNA]</scope>
    <source>
        <strain evidence="2 3">CGD2</strain>
    </source>
</reference>
<evidence type="ECO:0000313" key="2">
    <source>
        <dbReference type="EMBL" id="EEE08255.1"/>
    </source>
</evidence>
<accession>B9BJY8</accession>
<comment type="caution">
    <text evidence="2">The sequence shown here is derived from an EMBL/GenBank/DDBJ whole genome shotgun (WGS) entry which is preliminary data.</text>
</comment>
<gene>
    <name evidence="2" type="ORF">BURMUCGD2_5395</name>
</gene>
<organism evidence="2 3">
    <name type="scientific">Burkholderia multivorans CGD2</name>
    <dbReference type="NCBI Taxonomy" id="513052"/>
    <lineage>
        <taxon>Bacteria</taxon>
        <taxon>Pseudomonadati</taxon>
        <taxon>Pseudomonadota</taxon>
        <taxon>Betaproteobacteria</taxon>
        <taxon>Burkholderiales</taxon>
        <taxon>Burkholderiaceae</taxon>
        <taxon>Burkholderia</taxon>
        <taxon>Burkholderia cepacia complex</taxon>
    </lineage>
</organism>
<dbReference type="EC" id="3.1.1.3" evidence="2"/>
<proteinExistence type="predicted"/>
<dbReference type="ESTHER" id="burml-q5mai6">
    <property type="family name" value="Bacterial_lip_FamI.2"/>
</dbReference>
<protein>
    <submittedName>
        <fullName evidence="2">Lipase (Triacylglycerol lipase)</fullName>
        <ecNumber evidence="2">3.1.1.3</ecNumber>
    </submittedName>
</protein>
<keyword evidence="2" id="KW-0378">Hydrolase</keyword>
<evidence type="ECO:0000313" key="3">
    <source>
        <dbReference type="Proteomes" id="UP000004535"/>
    </source>
</evidence>
<dbReference type="GO" id="GO:0004806">
    <property type="term" value="F:triacylglycerol lipase activity"/>
    <property type="evidence" value="ECO:0007669"/>
    <property type="project" value="UniProtKB-EC"/>
</dbReference>
<dbReference type="AlphaFoldDB" id="B9BJY8"/>
<sequence length="390" mass="40332">MRGAFGRALHRFDSVRTGSTIIRRTCMARSMRSRVVAAAVACAMSAAPFAGTTALMTLATTRTALAAIAPADDYAATRYPIVLVHGLTGTDKYAGVLEYWYGIQEDLQRHGATVYVANLSGFQSDDGPNGRGEQLLAYVKQVLAATGATKVNLIGHSQGGLTSRYVAAVAPDLVASVTTIGTPHRGSEFADFVQSVLAYDPTGLSSSAIAALVNVFGILTSSSHNTNQDALAALTTLTTAQAATYNRNFPSAGLGAPGSCTTGASTETVGGNTHLLYSWAGTAIQPTNAAFGVTGASDTSTIPVVDPANALDASTLALLGTGTVMINRGSGQNDGLVSKCSALYGQVLGTNFKWNHLDEINQLLGVRGAYAEDPVAMIRTHANRLKLAGV</sequence>
<dbReference type="InterPro" id="IPR000073">
    <property type="entry name" value="AB_hydrolase_1"/>
</dbReference>
<dbReference type="SUPFAM" id="SSF53474">
    <property type="entry name" value="alpha/beta-Hydrolases"/>
    <property type="match status" value="1"/>
</dbReference>
<dbReference type="Pfam" id="PF00561">
    <property type="entry name" value="Abhydrolase_1"/>
    <property type="match status" value="1"/>
</dbReference>
<name>B9BJY8_9BURK</name>
<evidence type="ECO:0000259" key="1">
    <source>
        <dbReference type="Pfam" id="PF00561"/>
    </source>
</evidence>
<dbReference type="Proteomes" id="UP000004535">
    <property type="component" value="Unassembled WGS sequence"/>
</dbReference>
<feature type="domain" description="AB hydrolase-1" evidence="1">
    <location>
        <begin position="79"/>
        <end position="287"/>
    </location>
</feature>